<organism evidence="1 2">
    <name type="scientific">Agaricus bisporus var. burnettii</name>
    <dbReference type="NCBI Taxonomy" id="192524"/>
    <lineage>
        <taxon>Eukaryota</taxon>
        <taxon>Fungi</taxon>
        <taxon>Dikarya</taxon>
        <taxon>Basidiomycota</taxon>
        <taxon>Agaricomycotina</taxon>
        <taxon>Agaricomycetes</taxon>
        <taxon>Agaricomycetidae</taxon>
        <taxon>Agaricales</taxon>
        <taxon>Agaricineae</taxon>
        <taxon>Agaricaceae</taxon>
        <taxon>Agaricus</taxon>
    </lineage>
</organism>
<dbReference type="EMBL" id="JABXXO010000010">
    <property type="protein sequence ID" value="KAF7768519.1"/>
    <property type="molecule type" value="Genomic_DNA"/>
</dbReference>
<evidence type="ECO:0000313" key="2">
    <source>
        <dbReference type="Proteomes" id="UP000629468"/>
    </source>
</evidence>
<accession>A0A8H7C7I8</accession>
<name>A0A8H7C7I8_AGABI</name>
<gene>
    <name evidence="1" type="ORF">Agabi119p4_7762</name>
</gene>
<dbReference type="Proteomes" id="UP000629468">
    <property type="component" value="Unassembled WGS sequence"/>
</dbReference>
<sequence>MISITRGIRQSIRSSLWQSLIVQREQITVGAWPTVIDDEDDPERGSGQMCLRGQFSADPASIERLSEDFVRFRAEFKHAHGPFFLVRAPAVRV</sequence>
<dbReference type="AlphaFoldDB" id="A0A8H7C7I8"/>
<protein>
    <submittedName>
        <fullName evidence="1">Uncharacterized protein</fullName>
    </submittedName>
</protein>
<comment type="caution">
    <text evidence="1">The sequence shown here is derived from an EMBL/GenBank/DDBJ whole genome shotgun (WGS) entry which is preliminary data.</text>
</comment>
<evidence type="ECO:0000313" key="1">
    <source>
        <dbReference type="EMBL" id="KAF7768519.1"/>
    </source>
</evidence>
<reference evidence="1 2" key="1">
    <citation type="journal article" name="Sci. Rep.">
        <title>Telomere-to-telomere assembled and centromere annotated genomes of the two main subspecies of the button mushroom Agaricus bisporus reveal especially polymorphic chromosome ends.</title>
        <authorList>
            <person name="Sonnenberg A.S.M."/>
            <person name="Sedaghat-Telgerd N."/>
            <person name="Lavrijssen B."/>
            <person name="Ohm R.A."/>
            <person name="Hendrickx P.M."/>
            <person name="Scholtmeijer K."/>
            <person name="Baars J.J.P."/>
            <person name="van Peer A."/>
        </authorList>
    </citation>
    <scope>NUCLEOTIDE SEQUENCE [LARGE SCALE GENOMIC DNA]</scope>
    <source>
        <strain evidence="1 2">H119_p4</strain>
    </source>
</reference>
<proteinExistence type="predicted"/>